<evidence type="ECO:0000313" key="12">
    <source>
        <dbReference type="EMBL" id="MCY1713029.1"/>
    </source>
</evidence>
<organism evidence="12 13">
    <name type="scientific">Caproiciproducens galactitolivorans</name>
    <dbReference type="NCBI Taxonomy" id="642589"/>
    <lineage>
        <taxon>Bacteria</taxon>
        <taxon>Bacillati</taxon>
        <taxon>Bacillota</taxon>
        <taxon>Clostridia</taxon>
        <taxon>Eubacteriales</taxon>
        <taxon>Acutalibacteraceae</taxon>
        <taxon>Caproiciproducens</taxon>
    </lineage>
</organism>
<keyword evidence="11" id="KW-0175">Coiled coil</keyword>
<dbReference type="Gene3D" id="1.10.287.1700">
    <property type="match status" value="1"/>
</dbReference>
<comment type="similarity">
    <text evidence="2">Belongs to the FliJ family.</text>
</comment>
<keyword evidence="7" id="KW-1005">Bacterial flagellum biogenesis</keyword>
<accession>A0ABT4BQ61</accession>
<evidence type="ECO:0000256" key="3">
    <source>
        <dbReference type="ARBA" id="ARBA00020392"/>
    </source>
</evidence>
<evidence type="ECO:0000256" key="6">
    <source>
        <dbReference type="ARBA" id="ARBA00022500"/>
    </source>
</evidence>
<evidence type="ECO:0000256" key="11">
    <source>
        <dbReference type="SAM" id="Coils"/>
    </source>
</evidence>
<evidence type="ECO:0000256" key="2">
    <source>
        <dbReference type="ARBA" id="ARBA00010004"/>
    </source>
</evidence>
<evidence type="ECO:0000313" key="13">
    <source>
        <dbReference type="Proteomes" id="UP001082703"/>
    </source>
</evidence>
<keyword evidence="12" id="KW-0969">Cilium</keyword>
<keyword evidence="6" id="KW-0145">Chemotaxis</keyword>
<gene>
    <name evidence="12" type="primary">fliJ</name>
    <name evidence="12" type="ORF">OUY18_02010</name>
</gene>
<keyword evidence="12" id="KW-0966">Cell projection</keyword>
<feature type="coiled-coil region" evidence="11">
    <location>
        <begin position="19"/>
        <end position="53"/>
    </location>
</feature>
<reference evidence="12 13" key="1">
    <citation type="submission" date="2022-11" db="EMBL/GenBank/DDBJ databases">
        <authorList>
            <person name="Caiyu Z."/>
        </authorList>
    </citation>
    <scope>NUCLEOTIDE SEQUENCE [LARGE SCALE GENOMIC DNA]</scope>
    <source>
        <strain evidence="12 13">YR-4</strain>
    </source>
</reference>
<keyword evidence="13" id="KW-1185">Reference proteome</keyword>
<keyword evidence="10" id="KW-1006">Bacterial flagellum protein export</keyword>
<evidence type="ECO:0000256" key="7">
    <source>
        <dbReference type="ARBA" id="ARBA00022795"/>
    </source>
</evidence>
<evidence type="ECO:0000256" key="1">
    <source>
        <dbReference type="ARBA" id="ARBA00004413"/>
    </source>
</evidence>
<dbReference type="Pfam" id="PF02050">
    <property type="entry name" value="FliJ"/>
    <property type="match status" value="1"/>
</dbReference>
<keyword evidence="5" id="KW-1003">Cell membrane</keyword>
<evidence type="ECO:0000256" key="10">
    <source>
        <dbReference type="ARBA" id="ARBA00023225"/>
    </source>
</evidence>
<comment type="caution">
    <text evidence="12">The sequence shown here is derived from an EMBL/GenBank/DDBJ whole genome shotgun (WGS) entry which is preliminary data.</text>
</comment>
<protein>
    <recommendedName>
        <fullName evidence="3">Flagellar FliJ protein</fullName>
    </recommendedName>
</protein>
<dbReference type="Proteomes" id="UP001082703">
    <property type="component" value="Unassembled WGS sequence"/>
</dbReference>
<keyword evidence="8" id="KW-0653">Protein transport</keyword>
<dbReference type="RefSeq" id="WP_268057041.1">
    <property type="nucleotide sequence ID" value="NZ_JAPOHA010000002.1"/>
</dbReference>
<dbReference type="EMBL" id="JAPOHA010000002">
    <property type="protein sequence ID" value="MCY1713029.1"/>
    <property type="molecule type" value="Genomic_DNA"/>
</dbReference>
<name>A0ABT4BQ61_9FIRM</name>
<dbReference type="InterPro" id="IPR012823">
    <property type="entry name" value="Flagell_FliJ"/>
</dbReference>
<dbReference type="InterPro" id="IPR053716">
    <property type="entry name" value="Flag_assembly_chemotaxis_eff"/>
</dbReference>
<dbReference type="NCBIfam" id="TIGR02473">
    <property type="entry name" value="flagell_FliJ"/>
    <property type="match status" value="1"/>
</dbReference>
<evidence type="ECO:0000256" key="4">
    <source>
        <dbReference type="ARBA" id="ARBA00022448"/>
    </source>
</evidence>
<sequence length="147" mass="17211">MKKFIFTLEKVLSFKQQTLDIQKNELLQLQMKRMEIEKEINSLNDLFAATNRKMQEELQTGMNASDITIYKTYFNILNQKILKLVEDKSKLQEIIAQKKTEIIAINSDISGLEKLRDKQLAAYLEICRKSEELAIDEYVNQTRSAVF</sequence>
<comment type="subcellular location">
    <subcellularLocation>
        <location evidence="1">Cell membrane</location>
        <topology evidence="1">Peripheral membrane protein</topology>
        <orientation evidence="1">Cytoplasmic side</orientation>
    </subcellularLocation>
</comment>
<evidence type="ECO:0000256" key="9">
    <source>
        <dbReference type="ARBA" id="ARBA00023136"/>
    </source>
</evidence>
<proteinExistence type="inferred from homology"/>
<evidence type="ECO:0000256" key="5">
    <source>
        <dbReference type="ARBA" id="ARBA00022475"/>
    </source>
</evidence>
<keyword evidence="12" id="KW-0282">Flagellum</keyword>
<keyword evidence="4" id="KW-0813">Transport</keyword>
<keyword evidence="9" id="KW-0472">Membrane</keyword>
<evidence type="ECO:0000256" key="8">
    <source>
        <dbReference type="ARBA" id="ARBA00022927"/>
    </source>
</evidence>